<dbReference type="InterPro" id="IPR050516">
    <property type="entry name" value="Olfactory_GPCR"/>
</dbReference>
<protein>
    <recommendedName>
        <fullName evidence="11">G-protein coupled receptors family 1 profile domain-containing protein</fullName>
    </recommendedName>
</protein>
<reference evidence="12" key="2">
    <citation type="submission" date="2025-09" db="UniProtKB">
        <authorList>
            <consortium name="Ensembl"/>
        </authorList>
    </citation>
    <scope>IDENTIFICATION</scope>
</reference>
<feature type="transmembrane region" description="Helical" evidence="10">
    <location>
        <begin position="114"/>
        <end position="134"/>
    </location>
</feature>
<evidence type="ECO:0000256" key="5">
    <source>
        <dbReference type="ARBA" id="ARBA00022989"/>
    </source>
</evidence>
<keyword evidence="6" id="KW-0297">G-protein coupled receptor</keyword>
<evidence type="ECO:0000256" key="2">
    <source>
        <dbReference type="ARBA" id="ARBA00022475"/>
    </source>
</evidence>
<dbReference type="Gene3D" id="1.20.1070.10">
    <property type="entry name" value="Rhodopsin 7-helix transmembrane proteins"/>
    <property type="match status" value="1"/>
</dbReference>
<keyword evidence="9" id="KW-0807">Transducer</keyword>
<dbReference type="GO" id="GO:0004930">
    <property type="term" value="F:G protein-coupled receptor activity"/>
    <property type="evidence" value="ECO:0007669"/>
    <property type="project" value="UniProtKB-KW"/>
</dbReference>
<feature type="domain" description="G-protein coupled receptors family 1 profile" evidence="11">
    <location>
        <begin position="96"/>
        <end position="175"/>
    </location>
</feature>
<comment type="subcellular location">
    <subcellularLocation>
        <location evidence="1">Cell membrane</location>
        <topology evidence="1">Multi-pass membrane protein</topology>
    </subcellularLocation>
</comment>
<dbReference type="GO" id="GO:0005886">
    <property type="term" value="C:plasma membrane"/>
    <property type="evidence" value="ECO:0007669"/>
    <property type="project" value="UniProtKB-SubCell"/>
</dbReference>
<keyword evidence="4" id="KW-0716">Sensory transduction</keyword>
<evidence type="ECO:0000256" key="3">
    <source>
        <dbReference type="ARBA" id="ARBA00022692"/>
    </source>
</evidence>
<feature type="transmembrane region" description="Helical" evidence="10">
    <location>
        <begin position="80"/>
        <end position="102"/>
    </location>
</feature>
<dbReference type="SUPFAM" id="SSF81321">
    <property type="entry name" value="Family A G protein-coupled receptor-like"/>
    <property type="match status" value="1"/>
</dbReference>
<reference evidence="12" key="1">
    <citation type="submission" date="2025-08" db="UniProtKB">
        <authorList>
            <consortium name="Ensembl"/>
        </authorList>
    </citation>
    <scope>IDENTIFICATION</scope>
</reference>
<evidence type="ECO:0000256" key="8">
    <source>
        <dbReference type="ARBA" id="ARBA00023170"/>
    </source>
</evidence>
<evidence type="ECO:0000256" key="7">
    <source>
        <dbReference type="ARBA" id="ARBA00023136"/>
    </source>
</evidence>
<keyword evidence="5 10" id="KW-1133">Transmembrane helix</keyword>
<evidence type="ECO:0000256" key="1">
    <source>
        <dbReference type="ARBA" id="ARBA00004651"/>
    </source>
</evidence>
<dbReference type="AlphaFoldDB" id="A0A8C3CGL2"/>
<feature type="transmembrane region" description="Helical" evidence="10">
    <location>
        <begin position="146"/>
        <end position="177"/>
    </location>
</feature>
<keyword evidence="2" id="KW-1003">Cell membrane</keyword>
<keyword evidence="8" id="KW-0675">Receptor</keyword>
<sequence length="221" mass="24324">MTPGSLLHHAVDQDCLLQSPLLVVAPSEHQPEVSQGAAQRYSMRHAMAFGSLAQRQEMCNSSSITEFLLLPFADTRELQLLHFGLFLGIYLSAVLGNSLIITAVACNHGLHTPMYFFLLNLALIDLGSISTSIPKAMANSLWGTRAISYAGCAAQLFLLIFFNLAEFSLLTVMAYLFCDCSGSAHVQSWRRKQSWPSSTAREHQLWSMQSCSPDTAPSPKR</sequence>
<name>A0A8C3CGL2_CAIMO</name>
<dbReference type="GO" id="GO:0004984">
    <property type="term" value="F:olfactory receptor activity"/>
    <property type="evidence" value="ECO:0007669"/>
    <property type="project" value="InterPro"/>
</dbReference>
<dbReference type="InterPro" id="IPR000725">
    <property type="entry name" value="Olfact_rcpt"/>
</dbReference>
<dbReference type="Ensembl" id="ENSCMMT00000023046.1">
    <property type="protein sequence ID" value="ENSCMMP00000021028.1"/>
    <property type="gene ID" value="ENSCMMG00000013254.1"/>
</dbReference>
<evidence type="ECO:0000256" key="4">
    <source>
        <dbReference type="ARBA" id="ARBA00022725"/>
    </source>
</evidence>
<keyword evidence="3 10" id="KW-0812">Transmembrane</keyword>
<evidence type="ECO:0000313" key="13">
    <source>
        <dbReference type="Proteomes" id="UP000694556"/>
    </source>
</evidence>
<organism evidence="12 13">
    <name type="scientific">Cairina moschata</name>
    <name type="common">Muscovy duck</name>
    <dbReference type="NCBI Taxonomy" id="8855"/>
    <lineage>
        <taxon>Eukaryota</taxon>
        <taxon>Metazoa</taxon>
        <taxon>Chordata</taxon>
        <taxon>Craniata</taxon>
        <taxon>Vertebrata</taxon>
        <taxon>Euteleostomi</taxon>
        <taxon>Archelosauria</taxon>
        <taxon>Archosauria</taxon>
        <taxon>Dinosauria</taxon>
        <taxon>Saurischia</taxon>
        <taxon>Theropoda</taxon>
        <taxon>Coelurosauria</taxon>
        <taxon>Aves</taxon>
        <taxon>Neognathae</taxon>
        <taxon>Galloanserae</taxon>
        <taxon>Anseriformes</taxon>
        <taxon>Anatidae</taxon>
        <taxon>Anatinae</taxon>
        <taxon>Cairina</taxon>
    </lineage>
</organism>
<evidence type="ECO:0000259" key="11">
    <source>
        <dbReference type="PROSITE" id="PS50262"/>
    </source>
</evidence>
<dbReference type="Pfam" id="PF13853">
    <property type="entry name" value="7tm_4"/>
    <property type="match status" value="1"/>
</dbReference>
<keyword evidence="7 10" id="KW-0472">Membrane</keyword>
<keyword evidence="13" id="KW-1185">Reference proteome</keyword>
<evidence type="ECO:0000256" key="9">
    <source>
        <dbReference type="ARBA" id="ARBA00023224"/>
    </source>
</evidence>
<dbReference type="PANTHER" id="PTHR26452">
    <property type="entry name" value="OLFACTORY RECEPTOR"/>
    <property type="match status" value="1"/>
</dbReference>
<dbReference type="Proteomes" id="UP000694556">
    <property type="component" value="Unassembled WGS sequence"/>
</dbReference>
<keyword evidence="4" id="KW-0552">Olfaction</keyword>
<dbReference type="PROSITE" id="PS50262">
    <property type="entry name" value="G_PROTEIN_RECEP_F1_2"/>
    <property type="match status" value="1"/>
</dbReference>
<proteinExistence type="predicted"/>
<evidence type="ECO:0000256" key="6">
    <source>
        <dbReference type="ARBA" id="ARBA00023040"/>
    </source>
</evidence>
<dbReference type="InterPro" id="IPR017452">
    <property type="entry name" value="GPCR_Rhodpsn_7TM"/>
</dbReference>
<accession>A0A8C3CGL2</accession>
<evidence type="ECO:0000313" key="12">
    <source>
        <dbReference type="Ensembl" id="ENSCMMP00000021028.1"/>
    </source>
</evidence>
<evidence type="ECO:0000256" key="10">
    <source>
        <dbReference type="SAM" id="Phobius"/>
    </source>
</evidence>